<dbReference type="Gene3D" id="1.10.10.10">
    <property type="entry name" value="Winged helix-like DNA-binding domain superfamily/Winged helix DNA-binding domain"/>
    <property type="match status" value="1"/>
</dbReference>
<dbReference type="AlphaFoldDB" id="Q094R8"/>
<keyword evidence="4" id="KW-0238">DNA-binding</keyword>
<dbReference type="CDD" id="cd07377">
    <property type="entry name" value="WHTH_GntR"/>
    <property type="match status" value="1"/>
</dbReference>
<organism evidence="8 9">
    <name type="scientific">Stigmatella aurantiaca (strain DW4/3-1)</name>
    <dbReference type="NCBI Taxonomy" id="378806"/>
    <lineage>
        <taxon>Bacteria</taxon>
        <taxon>Pseudomonadati</taxon>
        <taxon>Myxococcota</taxon>
        <taxon>Myxococcia</taxon>
        <taxon>Myxococcales</taxon>
        <taxon>Cystobacterineae</taxon>
        <taxon>Archangiaceae</taxon>
        <taxon>Stigmatella</taxon>
    </lineage>
</organism>
<dbReference type="EMBL" id="AAMD01000037">
    <property type="protein sequence ID" value="EAU67231.1"/>
    <property type="molecule type" value="Genomic_DNA"/>
</dbReference>
<dbReference type="SMART" id="SM00345">
    <property type="entry name" value="HTH_GNTR"/>
    <property type="match status" value="1"/>
</dbReference>
<dbReference type="GO" id="GO:0003700">
    <property type="term" value="F:DNA-binding transcription factor activity"/>
    <property type="evidence" value="ECO:0007669"/>
    <property type="project" value="InterPro"/>
</dbReference>
<accession>Q094R8</accession>
<feature type="region of interest" description="Disordered" evidence="6">
    <location>
        <begin position="244"/>
        <end position="268"/>
    </location>
</feature>
<dbReference type="Gene3D" id="3.40.640.10">
    <property type="entry name" value="Type I PLP-dependent aspartate aminotransferase-like (Major domain)"/>
    <property type="match status" value="1"/>
</dbReference>
<keyword evidence="2" id="KW-0663">Pyridoxal phosphate</keyword>
<evidence type="ECO:0000313" key="9">
    <source>
        <dbReference type="Proteomes" id="UP000032702"/>
    </source>
</evidence>
<dbReference type="Gene3D" id="3.90.1150.10">
    <property type="entry name" value="Aspartate Aminotransferase, domain 1"/>
    <property type="match status" value="1"/>
</dbReference>
<evidence type="ECO:0000256" key="1">
    <source>
        <dbReference type="ARBA" id="ARBA00005384"/>
    </source>
</evidence>
<name>Q094R8_STIAD</name>
<gene>
    <name evidence="8" type="ORF">STIAU_7560</name>
</gene>
<dbReference type="PATRIC" id="fig|378806.16.peg.6471"/>
<keyword evidence="3" id="KW-0805">Transcription regulation</keyword>
<sequence>MKGLPGSGAQVSLEDRHRDPSNPGPGHRPRLPQDLQVHPSGLAHGIPLLHTRAQHLSWTGRLQNAVRHEVDGQDPAGRARHGVLGNSKGRREEARLDRMLGVHGLAGEEEHAPDAVRHRGLDQRLAPREQRPELVAARDGNEEFVARELNRQRAVHHLHRSPEQRHHRLDGNRAVLPGGLRRDDPRPAVLGIHGLQLDAVRPHGALELAGPLARQQPLLAQHMQGRHGRMAAEVDFRHGREVAQPDPALGRRGDDERRLRGRHTGGDPLHLRRLQLRGLQHHACPVSGARRPGEGINDGNPHMSPHIESIQSVAATGSMECLVLGAASIVFIVTMTNWTPELRGRSGPLYLAIADALAGDIAGGRLPAGTRLPTHRELAERVGVTVGTVTRAYAEAERRGLIGGEVGRGTYVRHREPPRALPEPASATGDEALIELGLNWPATPPGDPPTQALRRTLESLQHAPQLSELLTYQPPVGLASHREAGAAWMGRFGPAVEPSQVVVCSGGQHAMEVALTALTRPGDTVLTEALTYPGMKVLAGQLHLRLQGVAMDAQGLVPEALEAACQSSGAKLLYCLPTFQNPTGGVMPRERRERIAAVVRAQGLNVLEDDAYGLLLDERPPTLCELVPERGYFIAGVSKLLAPGLRISYLAAPRQELHRLTEAMGLATRMTPPLTAEIAARWIREGTAEALVAGRRREAQERRALAQEVLGEALLPSPLPEGYHLWLRLPPPWRSEAFAAQARKSGVSVTSSEVFAVNTAVAPGAVRVCLGPPSTQALLEKGLRRLRDTLASGPEPLSSIV</sequence>
<dbReference type="PANTHER" id="PTHR46577:SF1">
    <property type="entry name" value="HTH-TYPE TRANSCRIPTIONAL REGULATORY PROTEIN GABR"/>
    <property type="match status" value="1"/>
</dbReference>
<evidence type="ECO:0000256" key="3">
    <source>
        <dbReference type="ARBA" id="ARBA00023015"/>
    </source>
</evidence>
<reference evidence="8 9" key="1">
    <citation type="submission" date="2006-04" db="EMBL/GenBank/DDBJ databases">
        <authorList>
            <person name="Nierman W.C."/>
        </authorList>
    </citation>
    <scope>NUCLEOTIDE SEQUENCE [LARGE SCALE GENOMIC DNA]</scope>
    <source>
        <strain evidence="8 9">DW4/3-1</strain>
    </source>
</reference>
<feature type="region of interest" description="Disordered" evidence="6">
    <location>
        <begin position="69"/>
        <end position="90"/>
    </location>
</feature>
<dbReference type="SUPFAM" id="SSF46785">
    <property type="entry name" value="Winged helix' DNA-binding domain"/>
    <property type="match status" value="1"/>
</dbReference>
<dbReference type="InterPro" id="IPR015422">
    <property type="entry name" value="PyrdxlP-dep_Trfase_small"/>
</dbReference>
<dbReference type="InterPro" id="IPR015424">
    <property type="entry name" value="PyrdxlP-dep_Trfase"/>
</dbReference>
<dbReference type="GO" id="GO:0030170">
    <property type="term" value="F:pyridoxal phosphate binding"/>
    <property type="evidence" value="ECO:0007669"/>
    <property type="project" value="InterPro"/>
</dbReference>
<evidence type="ECO:0000313" key="8">
    <source>
        <dbReference type="EMBL" id="EAU67231.1"/>
    </source>
</evidence>
<evidence type="ECO:0000256" key="5">
    <source>
        <dbReference type="ARBA" id="ARBA00023163"/>
    </source>
</evidence>
<dbReference type="Pfam" id="PF00392">
    <property type="entry name" value="GntR"/>
    <property type="match status" value="1"/>
</dbReference>
<evidence type="ECO:0000256" key="4">
    <source>
        <dbReference type="ARBA" id="ARBA00023125"/>
    </source>
</evidence>
<feature type="region of interest" description="Disordered" evidence="6">
    <location>
        <begin position="1"/>
        <end position="41"/>
    </location>
</feature>
<dbReference type="InterPro" id="IPR036390">
    <property type="entry name" value="WH_DNA-bd_sf"/>
</dbReference>
<comment type="caution">
    <text evidence="8">The sequence shown here is derived from an EMBL/GenBank/DDBJ whole genome shotgun (WGS) entry which is preliminary data.</text>
</comment>
<evidence type="ECO:0000256" key="2">
    <source>
        <dbReference type="ARBA" id="ARBA00022898"/>
    </source>
</evidence>
<dbReference type="InterPro" id="IPR004839">
    <property type="entry name" value="Aminotransferase_I/II_large"/>
</dbReference>
<dbReference type="InterPro" id="IPR051446">
    <property type="entry name" value="HTH_trans_reg/aminotransferase"/>
</dbReference>
<protein>
    <submittedName>
        <fullName evidence="8">Transcriptional regulator, GntR family</fullName>
    </submittedName>
</protein>
<dbReference type="InterPro" id="IPR036388">
    <property type="entry name" value="WH-like_DNA-bd_sf"/>
</dbReference>
<evidence type="ECO:0000256" key="6">
    <source>
        <dbReference type="SAM" id="MobiDB-lite"/>
    </source>
</evidence>
<dbReference type="PROSITE" id="PS50949">
    <property type="entry name" value="HTH_GNTR"/>
    <property type="match status" value="1"/>
</dbReference>
<feature type="domain" description="HTH gntR-type" evidence="7">
    <location>
        <begin position="347"/>
        <end position="415"/>
    </location>
</feature>
<proteinExistence type="inferred from homology"/>
<keyword evidence="5" id="KW-0804">Transcription</keyword>
<dbReference type="InterPro" id="IPR015421">
    <property type="entry name" value="PyrdxlP-dep_Trfase_major"/>
</dbReference>
<evidence type="ECO:0000259" key="7">
    <source>
        <dbReference type="PROSITE" id="PS50949"/>
    </source>
</evidence>
<dbReference type="Proteomes" id="UP000032702">
    <property type="component" value="Unassembled WGS sequence"/>
</dbReference>
<feature type="compositionally biased region" description="Basic and acidic residues" evidence="6">
    <location>
        <begin position="244"/>
        <end position="258"/>
    </location>
</feature>
<dbReference type="CDD" id="cd00609">
    <property type="entry name" value="AAT_like"/>
    <property type="match status" value="1"/>
</dbReference>
<dbReference type="GO" id="GO:0003677">
    <property type="term" value="F:DNA binding"/>
    <property type="evidence" value="ECO:0007669"/>
    <property type="project" value="UniProtKB-KW"/>
</dbReference>
<dbReference type="Pfam" id="PF00155">
    <property type="entry name" value="Aminotran_1_2"/>
    <property type="match status" value="1"/>
</dbReference>
<dbReference type="SUPFAM" id="SSF53383">
    <property type="entry name" value="PLP-dependent transferases"/>
    <property type="match status" value="1"/>
</dbReference>
<comment type="similarity">
    <text evidence="1">In the C-terminal section; belongs to the class-I pyridoxal-phosphate-dependent aminotransferase family.</text>
</comment>
<dbReference type="InterPro" id="IPR000524">
    <property type="entry name" value="Tscrpt_reg_HTH_GntR"/>
</dbReference>
<dbReference type="PANTHER" id="PTHR46577">
    <property type="entry name" value="HTH-TYPE TRANSCRIPTIONAL REGULATORY PROTEIN GABR"/>
    <property type="match status" value="1"/>
</dbReference>